<dbReference type="Proteomes" id="UP000315017">
    <property type="component" value="Chromosome"/>
</dbReference>
<dbReference type="HAMAP" id="MF_00409">
    <property type="entry name" value="LpxK"/>
    <property type="match status" value="1"/>
</dbReference>
<dbReference type="PANTHER" id="PTHR42724">
    <property type="entry name" value="TETRAACYLDISACCHARIDE 4'-KINASE"/>
    <property type="match status" value="1"/>
</dbReference>
<accession>A0A517YLW9</accession>
<dbReference type="NCBIfam" id="TIGR00682">
    <property type="entry name" value="lpxK"/>
    <property type="match status" value="1"/>
</dbReference>
<protein>
    <recommendedName>
        <fullName evidence="4 13">Tetraacyldisaccharide 4'-kinase</fullName>
        <ecNumber evidence="3 13">2.7.1.130</ecNumber>
    </recommendedName>
    <alternativeName>
        <fullName evidence="12 13">Lipid A 4'-kinase</fullName>
    </alternativeName>
</protein>
<keyword evidence="10 13" id="KW-0067">ATP-binding</keyword>
<keyword evidence="7 13" id="KW-0808">Transferase</keyword>
<evidence type="ECO:0000256" key="8">
    <source>
        <dbReference type="ARBA" id="ARBA00022741"/>
    </source>
</evidence>
<evidence type="ECO:0000256" key="7">
    <source>
        <dbReference type="ARBA" id="ARBA00022679"/>
    </source>
</evidence>
<evidence type="ECO:0000256" key="5">
    <source>
        <dbReference type="ARBA" id="ARBA00022516"/>
    </source>
</evidence>
<evidence type="ECO:0000313" key="14">
    <source>
        <dbReference type="EMBL" id="QDU31225.1"/>
    </source>
</evidence>
<dbReference type="AlphaFoldDB" id="A0A517YLW9"/>
<comment type="function">
    <text evidence="1 13">Transfers the gamma-phosphate of ATP to the 4'-position of a tetraacyldisaccharide 1-phosphate intermediate (termed DS-1-P) to form tetraacyldisaccharide 1,4'-bis-phosphate (lipid IVA).</text>
</comment>
<keyword evidence="9 13" id="KW-0418">Kinase</keyword>
<dbReference type="GO" id="GO:0009245">
    <property type="term" value="P:lipid A biosynthetic process"/>
    <property type="evidence" value="ECO:0007669"/>
    <property type="project" value="UniProtKB-UniRule"/>
</dbReference>
<evidence type="ECO:0000256" key="4">
    <source>
        <dbReference type="ARBA" id="ARBA00016436"/>
    </source>
</evidence>
<dbReference type="OrthoDB" id="9789797at2"/>
<dbReference type="PANTHER" id="PTHR42724:SF1">
    <property type="entry name" value="TETRAACYLDISACCHARIDE 4'-KINASE, MITOCHONDRIAL-RELATED"/>
    <property type="match status" value="1"/>
</dbReference>
<evidence type="ECO:0000256" key="9">
    <source>
        <dbReference type="ARBA" id="ARBA00022777"/>
    </source>
</evidence>
<dbReference type="InterPro" id="IPR003758">
    <property type="entry name" value="LpxK"/>
</dbReference>
<dbReference type="Pfam" id="PF02606">
    <property type="entry name" value="LpxK"/>
    <property type="match status" value="1"/>
</dbReference>
<evidence type="ECO:0000256" key="1">
    <source>
        <dbReference type="ARBA" id="ARBA00002274"/>
    </source>
</evidence>
<evidence type="ECO:0000256" key="11">
    <source>
        <dbReference type="ARBA" id="ARBA00023098"/>
    </source>
</evidence>
<dbReference type="GO" id="GO:0009244">
    <property type="term" value="P:lipopolysaccharide core region biosynthetic process"/>
    <property type="evidence" value="ECO:0007669"/>
    <property type="project" value="TreeGrafter"/>
</dbReference>
<keyword evidence="8 13" id="KW-0547">Nucleotide-binding</keyword>
<dbReference type="SUPFAM" id="SSF52540">
    <property type="entry name" value="P-loop containing nucleoside triphosphate hydrolases"/>
    <property type="match status" value="1"/>
</dbReference>
<comment type="catalytic activity">
    <reaction evidence="13">
        <text>a lipid A disaccharide + ATP = a lipid IVA + ADP + H(+)</text>
        <dbReference type="Rhea" id="RHEA:67840"/>
        <dbReference type="ChEBI" id="CHEBI:15378"/>
        <dbReference type="ChEBI" id="CHEBI:30616"/>
        <dbReference type="ChEBI" id="CHEBI:176343"/>
        <dbReference type="ChEBI" id="CHEBI:176425"/>
        <dbReference type="ChEBI" id="CHEBI:456216"/>
        <dbReference type="EC" id="2.7.1.130"/>
    </reaction>
</comment>
<organism evidence="14 15">
    <name type="scientific">Anatilimnocola aggregata</name>
    <dbReference type="NCBI Taxonomy" id="2528021"/>
    <lineage>
        <taxon>Bacteria</taxon>
        <taxon>Pseudomonadati</taxon>
        <taxon>Planctomycetota</taxon>
        <taxon>Planctomycetia</taxon>
        <taxon>Pirellulales</taxon>
        <taxon>Pirellulaceae</taxon>
        <taxon>Anatilimnocola</taxon>
    </lineage>
</organism>
<name>A0A517YLW9_9BACT</name>
<dbReference type="InterPro" id="IPR027417">
    <property type="entry name" value="P-loop_NTPase"/>
</dbReference>
<keyword evidence="5 13" id="KW-0444">Lipid biosynthesis</keyword>
<keyword evidence="15" id="KW-1185">Reference proteome</keyword>
<feature type="binding site" evidence="13">
    <location>
        <begin position="68"/>
        <end position="75"/>
    </location>
    <ligand>
        <name>ATP</name>
        <dbReference type="ChEBI" id="CHEBI:30616"/>
    </ligand>
</feature>
<dbReference type="KEGG" id="aagg:ETAA8_63780"/>
<evidence type="ECO:0000256" key="13">
    <source>
        <dbReference type="HAMAP-Rule" id="MF_00409"/>
    </source>
</evidence>
<evidence type="ECO:0000256" key="2">
    <source>
        <dbReference type="ARBA" id="ARBA00004870"/>
    </source>
</evidence>
<evidence type="ECO:0000256" key="10">
    <source>
        <dbReference type="ARBA" id="ARBA00022840"/>
    </source>
</evidence>
<keyword evidence="11 13" id="KW-0443">Lipid metabolism</keyword>
<evidence type="ECO:0000256" key="6">
    <source>
        <dbReference type="ARBA" id="ARBA00022556"/>
    </source>
</evidence>
<dbReference type="GO" id="GO:0005886">
    <property type="term" value="C:plasma membrane"/>
    <property type="evidence" value="ECO:0007669"/>
    <property type="project" value="TreeGrafter"/>
</dbReference>
<sequence length="357" mass="38543">MAFLTAASFRAIVSGQQRGLLAGTLRSLLSAAEPLYGAVVAQKNRRFDSGALQATKVDAPVISVGNLTVGGTGKTPLVVWLAKWFRQQGRDVTLISRGYGKRQGPNDEALEIAASLPAVPQIQNPDRIAAAREALRNSRAAVLILDDAFQHRRLARNLDIVLLDALEPFGYGHLLPRGLLREPIASLQRAQVIALSRAGAISTERRAEIRAIVAQHAPQADWLELTHAPVALIDHSGREETLTDWREKPLAAFAGIGNPAGFQFTLAQCGLQIAAWKEFADHQAYGPAEQQALANWLNAHGSLAGVICTHKDLVKLPVNSIGKLPLRALKIALQITSGQDRLENRLRELLIASAGAR</sequence>
<keyword evidence="6 13" id="KW-0441">Lipid A biosynthesis</keyword>
<dbReference type="RefSeq" id="WP_145098001.1">
    <property type="nucleotide sequence ID" value="NZ_CP036274.1"/>
</dbReference>
<evidence type="ECO:0000256" key="3">
    <source>
        <dbReference type="ARBA" id="ARBA00012071"/>
    </source>
</evidence>
<dbReference type="GO" id="GO:0009029">
    <property type="term" value="F:lipid-A 4'-kinase activity"/>
    <property type="evidence" value="ECO:0007669"/>
    <property type="project" value="UniProtKB-UniRule"/>
</dbReference>
<dbReference type="EC" id="2.7.1.130" evidence="3 13"/>
<comment type="similarity">
    <text evidence="13">Belongs to the LpxK family.</text>
</comment>
<evidence type="ECO:0000313" key="15">
    <source>
        <dbReference type="Proteomes" id="UP000315017"/>
    </source>
</evidence>
<dbReference type="EMBL" id="CP036274">
    <property type="protein sequence ID" value="QDU31225.1"/>
    <property type="molecule type" value="Genomic_DNA"/>
</dbReference>
<dbReference type="UniPathway" id="UPA00359">
    <property type="reaction ID" value="UER00482"/>
</dbReference>
<reference evidence="14 15" key="1">
    <citation type="submission" date="2019-02" db="EMBL/GenBank/DDBJ databases">
        <title>Deep-cultivation of Planctomycetes and their phenomic and genomic characterization uncovers novel biology.</title>
        <authorList>
            <person name="Wiegand S."/>
            <person name="Jogler M."/>
            <person name="Boedeker C."/>
            <person name="Pinto D."/>
            <person name="Vollmers J."/>
            <person name="Rivas-Marin E."/>
            <person name="Kohn T."/>
            <person name="Peeters S.H."/>
            <person name="Heuer A."/>
            <person name="Rast P."/>
            <person name="Oberbeckmann S."/>
            <person name="Bunk B."/>
            <person name="Jeske O."/>
            <person name="Meyerdierks A."/>
            <person name="Storesund J.E."/>
            <person name="Kallscheuer N."/>
            <person name="Luecker S."/>
            <person name="Lage O.M."/>
            <person name="Pohl T."/>
            <person name="Merkel B.J."/>
            <person name="Hornburger P."/>
            <person name="Mueller R.-W."/>
            <person name="Bruemmer F."/>
            <person name="Labrenz M."/>
            <person name="Spormann A.M."/>
            <person name="Op den Camp H."/>
            <person name="Overmann J."/>
            <person name="Amann R."/>
            <person name="Jetten M.S.M."/>
            <person name="Mascher T."/>
            <person name="Medema M.H."/>
            <person name="Devos D.P."/>
            <person name="Kaster A.-K."/>
            <person name="Ovreas L."/>
            <person name="Rohde M."/>
            <person name="Galperin M.Y."/>
            <person name="Jogler C."/>
        </authorList>
    </citation>
    <scope>NUCLEOTIDE SEQUENCE [LARGE SCALE GENOMIC DNA]</scope>
    <source>
        <strain evidence="14 15">ETA_A8</strain>
    </source>
</reference>
<gene>
    <name evidence="13 14" type="primary">lpxK</name>
    <name evidence="14" type="ORF">ETAA8_63780</name>
</gene>
<proteinExistence type="inferred from homology"/>
<comment type="pathway">
    <text evidence="2 13">Glycolipid biosynthesis; lipid IV(A) biosynthesis; lipid IV(A) from (3R)-3-hydroxytetradecanoyl-[acyl-carrier-protein] and UDP-N-acetyl-alpha-D-glucosamine: step 6/6.</text>
</comment>
<dbReference type="GO" id="GO:0005524">
    <property type="term" value="F:ATP binding"/>
    <property type="evidence" value="ECO:0007669"/>
    <property type="project" value="UniProtKB-UniRule"/>
</dbReference>
<evidence type="ECO:0000256" key="12">
    <source>
        <dbReference type="ARBA" id="ARBA00029757"/>
    </source>
</evidence>